<feature type="compositionally biased region" description="Basic and acidic residues" evidence="13">
    <location>
        <begin position="180"/>
        <end position="192"/>
    </location>
</feature>
<evidence type="ECO:0000256" key="12">
    <source>
        <dbReference type="ARBA" id="ARBA00023242"/>
    </source>
</evidence>
<feature type="compositionally biased region" description="Basic residues" evidence="13">
    <location>
        <begin position="194"/>
        <end position="203"/>
    </location>
</feature>
<sequence length="223" mass="25700">MRTLVIRHLLLLLLLLLQPLQLQGGALQFSSFGNISEEFLEYLEEVMGTGPTRPPTQKKILQMFIAEPERPLLDWDYCSSEMMMRNVHYRFQCVTKHYFLCVSYEYLKMLCSMSVALCKNGTRRCRLSSHKIEGVYCNLTEGDRMPNCHYETIYRKGHALITSRCFAFCCTNIVIMPKRKSPENTEGKDGSKVTKQKPTRRSARLSAKPAPPKPQPKPRKSIC</sequence>
<evidence type="ECO:0000256" key="4">
    <source>
        <dbReference type="ARBA" id="ARBA00005600"/>
    </source>
</evidence>
<evidence type="ECO:0000256" key="10">
    <source>
        <dbReference type="ARBA" id="ARBA00023157"/>
    </source>
</evidence>
<dbReference type="PANTHER" id="PTHR11437:SF14">
    <property type="entry name" value="INACTIVE RIBONUCLEASE-LIKE PROTEIN 9"/>
    <property type="match status" value="1"/>
</dbReference>
<dbReference type="GO" id="GO:0000785">
    <property type="term" value="C:chromatin"/>
    <property type="evidence" value="ECO:0007669"/>
    <property type="project" value="InterPro"/>
</dbReference>
<dbReference type="PRINTS" id="PR00925">
    <property type="entry name" value="NONHISHMG17"/>
</dbReference>
<keyword evidence="9" id="KW-0238">DNA-binding</keyword>
<proteinExistence type="inferred from homology"/>
<evidence type="ECO:0000259" key="15">
    <source>
        <dbReference type="Pfam" id="PF00074"/>
    </source>
</evidence>
<dbReference type="Pfam" id="PF01101">
    <property type="entry name" value="HMG14_17"/>
    <property type="match status" value="1"/>
</dbReference>
<dbReference type="Ensembl" id="ENSPSMT00000000384.1">
    <property type="protein sequence ID" value="ENSPSMP00000000326.1"/>
    <property type="gene ID" value="ENSPSMG00000000290.1"/>
</dbReference>
<dbReference type="PANTHER" id="PTHR11437">
    <property type="entry name" value="RIBONUCLEASE"/>
    <property type="match status" value="1"/>
</dbReference>
<dbReference type="InterPro" id="IPR023412">
    <property type="entry name" value="RNaseA_domain"/>
</dbReference>
<dbReference type="InterPro" id="IPR000079">
    <property type="entry name" value="HMGN_fam"/>
</dbReference>
<organism evidence="16 17">
    <name type="scientific">Prolemur simus</name>
    <name type="common">Greater bamboo lemur</name>
    <name type="synonym">Hapalemur simus</name>
    <dbReference type="NCBI Taxonomy" id="1328070"/>
    <lineage>
        <taxon>Eukaryota</taxon>
        <taxon>Metazoa</taxon>
        <taxon>Chordata</taxon>
        <taxon>Craniata</taxon>
        <taxon>Vertebrata</taxon>
        <taxon>Euteleostomi</taxon>
        <taxon>Mammalia</taxon>
        <taxon>Eutheria</taxon>
        <taxon>Euarchontoglires</taxon>
        <taxon>Primates</taxon>
        <taxon>Strepsirrhini</taxon>
        <taxon>Lemuriformes</taxon>
        <taxon>Lemuridae</taxon>
        <taxon>Prolemur</taxon>
    </lineage>
</organism>
<comment type="subcellular location">
    <subcellularLocation>
        <location evidence="2">Nucleus</location>
    </subcellularLocation>
    <subcellularLocation>
        <location evidence="3">Secreted</location>
    </subcellularLocation>
</comment>
<evidence type="ECO:0000313" key="16">
    <source>
        <dbReference type="Ensembl" id="ENSPSMP00000000326.1"/>
    </source>
</evidence>
<reference evidence="16" key="1">
    <citation type="submission" date="2025-08" db="UniProtKB">
        <authorList>
            <consortium name="Ensembl"/>
        </authorList>
    </citation>
    <scope>IDENTIFICATION</scope>
</reference>
<dbReference type="SUPFAM" id="SSF54076">
    <property type="entry name" value="RNase A-like"/>
    <property type="match status" value="1"/>
</dbReference>
<comment type="similarity">
    <text evidence="4">Belongs to the pancreatic ribonuclease family.</text>
</comment>
<evidence type="ECO:0000256" key="1">
    <source>
        <dbReference type="ARBA" id="ARBA00002915"/>
    </source>
</evidence>
<keyword evidence="12" id="KW-0539">Nucleus</keyword>
<evidence type="ECO:0000256" key="14">
    <source>
        <dbReference type="SAM" id="SignalP"/>
    </source>
</evidence>
<keyword evidence="7" id="KW-0964">Secreted</keyword>
<keyword evidence="10" id="KW-1015">Disulfide bond</keyword>
<evidence type="ECO:0000256" key="3">
    <source>
        <dbReference type="ARBA" id="ARBA00004613"/>
    </source>
</evidence>
<dbReference type="GO" id="GO:0031492">
    <property type="term" value="F:nucleosomal DNA binding"/>
    <property type="evidence" value="ECO:0007669"/>
    <property type="project" value="InterPro"/>
</dbReference>
<comment type="similarity">
    <text evidence="5">Belongs to the HMGN family.</text>
</comment>
<comment type="function">
    <text evidence="1">Does not exhibit any ribonuclease activity.</text>
</comment>
<dbReference type="InterPro" id="IPR036816">
    <property type="entry name" value="RNaseA-like_dom_sf"/>
</dbReference>
<evidence type="ECO:0000256" key="8">
    <source>
        <dbReference type="ARBA" id="ARBA00022729"/>
    </source>
</evidence>
<dbReference type="SMART" id="SM00527">
    <property type="entry name" value="HMG17"/>
    <property type="match status" value="1"/>
</dbReference>
<evidence type="ECO:0000256" key="11">
    <source>
        <dbReference type="ARBA" id="ARBA00023180"/>
    </source>
</evidence>
<evidence type="ECO:0000256" key="13">
    <source>
        <dbReference type="SAM" id="MobiDB-lite"/>
    </source>
</evidence>
<keyword evidence="8 14" id="KW-0732">Signal</keyword>
<evidence type="ECO:0000256" key="5">
    <source>
        <dbReference type="ARBA" id="ARBA00007696"/>
    </source>
</evidence>
<feature type="chain" id="PRO_5034974802" description="Inactive ribonuclease-like protein 9" evidence="14">
    <location>
        <begin position="25"/>
        <end position="223"/>
    </location>
</feature>
<name>A0A8C8YGD6_PROSS</name>
<dbReference type="PROSITE" id="PS00355">
    <property type="entry name" value="HMG14_17"/>
    <property type="match status" value="1"/>
</dbReference>
<feature type="signal peptide" evidence="14">
    <location>
        <begin position="1"/>
        <end position="24"/>
    </location>
</feature>
<evidence type="ECO:0000256" key="7">
    <source>
        <dbReference type="ARBA" id="ARBA00022525"/>
    </source>
</evidence>
<evidence type="ECO:0000256" key="2">
    <source>
        <dbReference type="ARBA" id="ARBA00004123"/>
    </source>
</evidence>
<evidence type="ECO:0000256" key="6">
    <source>
        <dbReference type="ARBA" id="ARBA00014966"/>
    </source>
</evidence>
<evidence type="ECO:0000313" key="17">
    <source>
        <dbReference type="Proteomes" id="UP000694414"/>
    </source>
</evidence>
<dbReference type="Proteomes" id="UP000694414">
    <property type="component" value="Unplaced"/>
</dbReference>
<reference evidence="16" key="2">
    <citation type="submission" date="2025-09" db="UniProtKB">
        <authorList>
            <consortium name="Ensembl"/>
        </authorList>
    </citation>
    <scope>IDENTIFICATION</scope>
</reference>
<dbReference type="Gene3D" id="3.10.130.10">
    <property type="entry name" value="Ribonuclease A-like domain"/>
    <property type="match status" value="1"/>
</dbReference>
<dbReference type="GO" id="GO:0050830">
    <property type="term" value="P:defense response to Gram-positive bacterium"/>
    <property type="evidence" value="ECO:0007669"/>
    <property type="project" value="TreeGrafter"/>
</dbReference>
<dbReference type="AlphaFoldDB" id="A0A8C8YGD6"/>
<feature type="domain" description="Ribonuclease A-domain" evidence="15">
    <location>
        <begin position="57"/>
        <end position="163"/>
    </location>
</feature>
<dbReference type="Pfam" id="PF00074">
    <property type="entry name" value="RnaseA"/>
    <property type="match status" value="1"/>
</dbReference>
<evidence type="ECO:0000256" key="9">
    <source>
        <dbReference type="ARBA" id="ARBA00023125"/>
    </source>
</evidence>
<dbReference type="GO" id="GO:0005576">
    <property type="term" value="C:extracellular region"/>
    <property type="evidence" value="ECO:0007669"/>
    <property type="project" value="UniProtKB-SubCell"/>
</dbReference>
<feature type="region of interest" description="Disordered" evidence="13">
    <location>
        <begin position="180"/>
        <end position="223"/>
    </location>
</feature>
<dbReference type="GeneTree" id="ENSGT00390000013952"/>
<dbReference type="GO" id="GO:0005634">
    <property type="term" value="C:nucleus"/>
    <property type="evidence" value="ECO:0007669"/>
    <property type="project" value="UniProtKB-SubCell"/>
</dbReference>
<protein>
    <recommendedName>
        <fullName evidence="6">Inactive ribonuclease-like protein 9</fullName>
    </recommendedName>
</protein>
<keyword evidence="17" id="KW-1185">Reference proteome</keyword>
<dbReference type="InterPro" id="IPR001427">
    <property type="entry name" value="RNaseA"/>
</dbReference>
<keyword evidence="11" id="KW-0325">Glycoprotein</keyword>
<accession>A0A8C8YGD6</accession>